<dbReference type="InterPro" id="IPR050557">
    <property type="entry name" value="RTX_toxin/Mannuronan_C5-epim"/>
</dbReference>
<dbReference type="Proteomes" id="UP000403266">
    <property type="component" value="Unassembled WGS sequence"/>
</dbReference>
<accession>A0A5N7MDB7</accession>
<dbReference type="SUPFAM" id="SSF51120">
    <property type="entry name" value="beta-Roll"/>
    <property type="match status" value="1"/>
</dbReference>
<dbReference type="AlphaFoldDB" id="A0A5N7MDB7"/>
<evidence type="ECO:0000313" key="3">
    <source>
        <dbReference type="EMBL" id="MPR24269.1"/>
    </source>
</evidence>
<reference evidence="3 4" key="1">
    <citation type="journal article" date="2019" name="Syst. Appl. Microbiol.">
        <title>Microvirga tunisiensis sp. nov., a root nodule symbiotic bacterium isolated from Lupinus micranthus and L. luteus grown in Northern Tunisia.</title>
        <authorList>
            <person name="Msaddak A."/>
            <person name="Rejili M."/>
            <person name="Duran D."/>
            <person name="Mars M."/>
            <person name="Palacios J.M."/>
            <person name="Ruiz-Argueso T."/>
            <person name="Rey L."/>
            <person name="Imperial J."/>
        </authorList>
    </citation>
    <scope>NUCLEOTIDE SEQUENCE [LARGE SCALE GENOMIC DNA]</scope>
    <source>
        <strain evidence="3 4">Lmie10</strain>
    </source>
</reference>
<evidence type="ECO:0000256" key="2">
    <source>
        <dbReference type="ARBA" id="ARBA00022525"/>
    </source>
</evidence>
<dbReference type="OrthoDB" id="5380561at2"/>
<comment type="caution">
    <text evidence="3">The sequence shown here is derived from an EMBL/GenBank/DDBJ whole genome shotgun (WGS) entry which is preliminary data.</text>
</comment>
<dbReference type="PROSITE" id="PS00330">
    <property type="entry name" value="HEMOLYSIN_CALCIUM"/>
    <property type="match status" value="1"/>
</dbReference>
<dbReference type="Pfam" id="PF00353">
    <property type="entry name" value="HemolysinCabind"/>
    <property type="match status" value="1"/>
</dbReference>
<dbReference type="InterPro" id="IPR018511">
    <property type="entry name" value="Hemolysin-typ_Ca-bd_CS"/>
</dbReference>
<name>A0A5N7MDB7_9HYPH</name>
<organism evidence="3 4">
    <name type="scientific">Microvirga tunisiensis</name>
    <dbReference type="NCBI Taxonomy" id="2108360"/>
    <lineage>
        <taxon>Bacteria</taxon>
        <taxon>Pseudomonadati</taxon>
        <taxon>Pseudomonadota</taxon>
        <taxon>Alphaproteobacteria</taxon>
        <taxon>Hyphomicrobiales</taxon>
        <taxon>Methylobacteriaceae</taxon>
        <taxon>Microvirga</taxon>
    </lineage>
</organism>
<dbReference type="RefSeq" id="WP_152709178.1">
    <property type="nucleotide sequence ID" value="NZ_VOSJ01000004.1"/>
</dbReference>
<dbReference type="PANTHER" id="PTHR38340">
    <property type="entry name" value="S-LAYER PROTEIN"/>
    <property type="match status" value="1"/>
</dbReference>
<dbReference type="InterPro" id="IPR001343">
    <property type="entry name" value="Hemolysn_Ca-bd"/>
</dbReference>
<gene>
    <name evidence="3" type="ORF">FS320_03260</name>
</gene>
<keyword evidence="2" id="KW-0964">Secreted</keyword>
<dbReference type="Gene3D" id="2.150.10.10">
    <property type="entry name" value="Serralysin-like metalloprotease, C-terminal"/>
    <property type="match status" value="1"/>
</dbReference>
<keyword evidence="4" id="KW-1185">Reference proteome</keyword>
<sequence>MSYKNTSQSGWTFAGNHQDALWAANALTLPPQGTPRADVLKGTDSIDGFYGMGGNDTIYGYGGGDVLAGAAGNDRLYGGTGADTFFFDTKLNAKTNVDRIMDFDPTEDMISLSRHTFSKLKAARTLKADAFHAGKKAHDASDRIIYDKGTGSLYYDPDGTGAAAQIKFAVLTKQTLLTFKDLSVI</sequence>
<dbReference type="InterPro" id="IPR011049">
    <property type="entry name" value="Serralysin-like_metalloprot_C"/>
</dbReference>
<evidence type="ECO:0000313" key="4">
    <source>
        <dbReference type="Proteomes" id="UP000403266"/>
    </source>
</evidence>
<protein>
    <submittedName>
        <fullName evidence="3">Calcium-binding protein</fullName>
    </submittedName>
</protein>
<dbReference type="PRINTS" id="PR00313">
    <property type="entry name" value="CABNDNGRPT"/>
</dbReference>
<comment type="subcellular location">
    <subcellularLocation>
        <location evidence="1">Secreted</location>
    </subcellularLocation>
</comment>
<dbReference type="GO" id="GO:0005509">
    <property type="term" value="F:calcium ion binding"/>
    <property type="evidence" value="ECO:0007669"/>
    <property type="project" value="InterPro"/>
</dbReference>
<dbReference type="GO" id="GO:0005615">
    <property type="term" value="C:extracellular space"/>
    <property type="evidence" value="ECO:0007669"/>
    <property type="project" value="InterPro"/>
</dbReference>
<proteinExistence type="predicted"/>
<evidence type="ECO:0000256" key="1">
    <source>
        <dbReference type="ARBA" id="ARBA00004613"/>
    </source>
</evidence>
<dbReference type="PANTHER" id="PTHR38340:SF1">
    <property type="entry name" value="S-LAYER PROTEIN"/>
    <property type="match status" value="1"/>
</dbReference>
<dbReference type="EMBL" id="VOSK01000005">
    <property type="protein sequence ID" value="MPR24269.1"/>
    <property type="molecule type" value="Genomic_DNA"/>
</dbReference>